<comment type="caution">
    <text evidence="1">The sequence shown here is derived from an EMBL/GenBank/DDBJ whole genome shotgun (WGS) entry which is preliminary data.</text>
</comment>
<dbReference type="EMBL" id="MCFL01000040">
    <property type="protein sequence ID" value="ORZ33001.1"/>
    <property type="molecule type" value="Genomic_DNA"/>
</dbReference>
<sequence length="236" mass="25430">MRCRAIWIGGPGFCRRWTRRFAVCAMPSGWSLRMGTHASLCGGCSIARIKRTTYLKGLFSGAISKSHVDVLDWWISEIQVLDQAANVKLLEQAAFAGLLPILEWYHTMFPQAPPEATVCTQAIDRASAFGYTHNLDGWLNKSSWPFGYSGRALEPRIKQGLSTGICRTCGGCDMVSGSTMACGTLPRLFAGVVASNSQHARGDDASPFSGCFCRVCTGGTCGRVSLFAQSSSVLAV</sequence>
<dbReference type="AlphaFoldDB" id="A0A1Y2HGK0"/>
<keyword evidence="2" id="KW-1185">Reference proteome</keyword>
<evidence type="ECO:0000313" key="2">
    <source>
        <dbReference type="Proteomes" id="UP000193411"/>
    </source>
</evidence>
<dbReference type="Proteomes" id="UP000193411">
    <property type="component" value="Unassembled WGS sequence"/>
</dbReference>
<organism evidence="1 2">
    <name type="scientific">Catenaria anguillulae PL171</name>
    <dbReference type="NCBI Taxonomy" id="765915"/>
    <lineage>
        <taxon>Eukaryota</taxon>
        <taxon>Fungi</taxon>
        <taxon>Fungi incertae sedis</taxon>
        <taxon>Blastocladiomycota</taxon>
        <taxon>Blastocladiomycetes</taxon>
        <taxon>Blastocladiales</taxon>
        <taxon>Catenariaceae</taxon>
        <taxon>Catenaria</taxon>
    </lineage>
</organism>
<evidence type="ECO:0000313" key="1">
    <source>
        <dbReference type="EMBL" id="ORZ33001.1"/>
    </source>
</evidence>
<proteinExistence type="predicted"/>
<protein>
    <submittedName>
        <fullName evidence="1">Uncharacterized protein</fullName>
    </submittedName>
</protein>
<gene>
    <name evidence="1" type="ORF">BCR44DRAFT_1223453</name>
</gene>
<name>A0A1Y2HGK0_9FUNG</name>
<accession>A0A1Y2HGK0</accession>
<reference evidence="1 2" key="1">
    <citation type="submission" date="2016-07" db="EMBL/GenBank/DDBJ databases">
        <title>Pervasive Adenine N6-methylation of Active Genes in Fungi.</title>
        <authorList>
            <consortium name="DOE Joint Genome Institute"/>
            <person name="Mondo S.J."/>
            <person name="Dannebaum R.O."/>
            <person name="Kuo R.C."/>
            <person name="Labutti K."/>
            <person name="Haridas S."/>
            <person name="Kuo A."/>
            <person name="Salamov A."/>
            <person name="Ahrendt S.R."/>
            <person name="Lipzen A."/>
            <person name="Sullivan W."/>
            <person name="Andreopoulos W.B."/>
            <person name="Clum A."/>
            <person name="Lindquist E."/>
            <person name="Daum C."/>
            <person name="Ramamoorthy G.K."/>
            <person name="Gryganskyi A."/>
            <person name="Culley D."/>
            <person name="Magnuson J.K."/>
            <person name="James T.Y."/>
            <person name="O'Malley M.A."/>
            <person name="Stajich J.E."/>
            <person name="Spatafora J.W."/>
            <person name="Visel A."/>
            <person name="Grigoriev I.V."/>
        </authorList>
    </citation>
    <scope>NUCLEOTIDE SEQUENCE [LARGE SCALE GENOMIC DNA]</scope>
    <source>
        <strain evidence="1 2">PL171</strain>
    </source>
</reference>